<dbReference type="Gene3D" id="2.10.25.10">
    <property type="entry name" value="Laminin"/>
    <property type="match status" value="2"/>
</dbReference>
<feature type="disulfide bond" evidence="4">
    <location>
        <begin position="103"/>
        <end position="113"/>
    </location>
</feature>
<dbReference type="PROSITE" id="PS50026">
    <property type="entry name" value="EGF_3"/>
    <property type="match status" value="3"/>
</dbReference>
<evidence type="ECO:0008006" key="10">
    <source>
        <dbReference type="Google" id="ProtNLM"/>
    </source>
</evidence>
<dbReference type="InterPro" id="IPR036508">
    <property type="entry name" value="Chitin-bd_dom_sf"/>
</dbReference>
<gene>
    <name evidence="8" type="ORF">EGW08_019027</name>
</gene>
<dbReference type="PROSITE" id="PS50940">
    <property type="entry name" value="CHIT_BIND_II"/>
    <property type="match status" value="2"/>
</dbReference>
<dbReference type="Pfam" id="PF01607">
    <property type="entry name" value="CBM_14"/>
    <property type="match status" value="2"/>
</dbReference>
<feature type="disulfide bond" evidence="4">
    <location>
        <begin position="217"/>
        <end position="226"/>
    </location>
</feature>
<feature type="signal peptide" evidence="5">
    <location>
        <begin position="1"/>
        <end position="29"/>
    </location>
</feature>
<dbReference type="OrthoDB" id="6155808at2759"/>
<feature type="disulfide bond" evidence="4">
    <location>
        <begin position="108"/>
        <end position="125"/>
    </location>
</feature>
<dbReference type="InterPro" id="IPR001881">
    <property type="entry name" value="EGF-like_Ca-bd_dom"/>
</dbReference>
<feature type="domain" description="Chitin-binding type-2" evidence="7">
    <location>
        <begin position="240"/>
        <end position="302"/>
    </location>
</feature>
<feature type="disulfide bond" evidence="4">
    <location>
        <begin position="173"/>
        <end position="182"/>
    </location>
</feature>
<keyword evidence="1 4" id="KW-0245">EGF-like domain</keyword>
<dbReference type="STRING" id="188477.A0A433SV92"/>
<sequence length="310" mass="33145">MVLQSLRKWIATVNLALAVTLFIPSPVSTQQAYQPCSVLGALIRHPTDCGQFFKCDHGGWIPFNCPSTLAFNGQVCDWPQNVPGCGGVSTGVVIQSPTTTNACSSNPCVQGTCVVDSFSPGGWRCECPVGYTGQDCSQLVQSPVTINACSSNPCVQGTCVVDNYSPGGWRCDCPAGYTGQDCSQVSAPAFDPCNPTPCYRGTCRLDTGFPGGWTCDCPAGYWAQDCSQAIGATPSPSCPLYPCPSDVPRHFYPDWDDLGCTSYYACEFGNLQQRQCPQGQQFDLITMVCQTQTNPATAFCSSFRAQNPTV</sequence>
<feature type="domain" description="EGF-like" evidence="6">
    <location>
        <begin position="99"/>
        <end position="137"/>
    </location>
</feature>
<protein>
    <recommendedName>
        <fullName evidence="10">Chitinase</fullName>
    </recommendedName>
</protein>
<name>A0A433SV92_ELYCH</name>
<dbReference type="GO" id="GO:0008061">
    <property type="term" value="F:chitin binding"/>
    <property type="evidence" value="ECO:0007669"/>
    <property type="project" value="InterPro"/>
</dbReference>
<keyword evidence="9" id="KW-1185">Reference proteome</keyword>
<dbReference type="SUPFAM" id="SSF57625">
    <property type="entry name" value="Invertebrate chitin-binding proteins"/>
    <property type="match status" value="2"/>
</dbReference>
<dbReference type="GO" id="GO:0005576">
    <property type="term" value="C:extracellular region"/>
    <property type="evidence" value="ECO:0007669"/>
    <property type="project" value="InterPro"/>
</dbReference>
<dbReference type="InterPro" id="IPR000742">
    <property type="entry name" value="EGF"/>
</dbReference>
<feature type="chain" id="PRO_5019357334" description="Chitinase" evidence="5">
    <location>
        <begin position="30"/>
        <end position="310"/>
    </location>
</feature>
<evidence type="ECO:0000259" key="6">
    <source>
        <dbReference type="PROSITE" id="PS50026"/>
    </source>
</evidence>
<dbReference type="InterPro" id="IPR002557">
    <property type="entry name" value="Chitin-bd_dom"/>
</dbReference>
<dbReference type="SMART" id="SM00179">
    <property type="entry name" value="EGF_CA"/>
    <property type="match status" value="3"/>
</dbReference>
<proteinExistence type="predicted"/>
<comment type="caution">
    <text evidence="8">The sequence shown here is derived from an EMBL/GenBank/DDBJ whole genome shotgun (WGS) entry which is preliminary data.</text>
</comment>
<dbReference type="Gene3D" id="2.170.140.10">
    <property type="entry name" value="Chitin binding domain"/>
    <property type="match status" value="2"/>
</dbReference>
<keyword evidence="2" id="KW-0677">Repeat</keyword>
<feature type="domain" description="EGF-like" evidence="6">
    <location>
        <begin position="145"/>
        <end position="183"/>
    </location>
</feature>
<evidence type="ECO:0000256" key="2">
    <source>
        <dbReference type="ARBA" id="ARBA00022737"/>
    </source>
</evidence>
<dbReference type="AlphaFoldDB" id="A0A433SV92"/>
<evidence type="ECO:0000256" key="3">
    <source>
        <dbReference type="ARBA" id="ARBA00023157"/>
    </source>
</evidence>
<dbReference type="PANTHER" id="PTHR24049">
    <property type="entry name" value="CRUMBS FAMILY MEMBER"/>
    <property type="match status" value="1"/>
</dbReference>
<evidence type="ECO:0000313" key="9">
    <source>
        <dbReference type="Proteomes" id="UP000271974"/>
    </source>
</evidence>
<dbReference type="PROSITE" id="PS00022">
    <property type="entry name" value="EGF_1"/>
    <property type="match status" value="2"/>
</dbReference>
<feature type="disulfide bond" evidence="4">
    <location>
        <begin position="193"/>
        <end position="203"/>
    </location>
</feature>
<dbReference type="InterPro" id="IPR051022">
    <property type="entry name" value="Notch_Cell-Fate_Det"/>
</dbReference>
<dbReference type="Pfam" id="PF00008">
    <property type="entry name" value="EGF"/>
    <property type="match status" value="2"/>
</dbReference>
<dbReference type="CDD" id="cd00054">
    <property type="entry name" value="EGF_CA"/>
    <property type="match status" value="1"/>
</dbReference>
<dbReference type="SMART" id="SM00181">
    <property type="entry name" value="EGF"/>
    <property type="match status" value="3"/>
</dbReference>
<dbReference type="EMBL" id="RQTK01000965">
    <property type="protein sequence ID" value="RUS73205.1"/>
    <property type="molecule type" value="Genomic_DNA"/>
</dbReference>
<evidence type="ECO:0000313" key="8">
    <source>
        <dbReference type="EMBL" id="RUS73205.1"/>
    </source>
</evidence>
<feature type="domain" description="EGF-like" evidence="6">
    <location>
        <begin position="189"/>
        <end position="227"/>
    </location>
</feature>
<dbReference type="SUPFAM" id="SSF57196">
    <property type="entry name" value="EGF/Laminin"/>
    <property type="match status" value="3"/>
</dbReference>
<evidence type="ECO:0000256" key="5">
    <source>
        <dbReference type="SAM" id="SignalP"/>
    </source>
</evidence>
<keyword evidence="3 4" id="KW-1015">Disulfide bond</keyword>
<dbReference type="SMART" id="SM00494">
    <property type="entry name" value="ChtBD2"/>
    <property type="match status" value="2"/>
</dbReference>
<feature type="domain" description="Chitin-binding type-2" evidence="7">
    <location>
        <begin position="33"/>
        <end position="87"/>
    </location>
</feature>
<dbReference type="GO" id="GO:0005509">
    <property type="term" value="F:calcium ion binding"/>
    <property type="evidence" value="ECO:0007669"/>
    <property type="project" value="InterPro"/>
</dbReference>
<evidence type="ECO:0000259" key="7">
    <source>
        <dbReference type="PROSITE" id="PS50940"/>
    </source>
</evidence>
<evidence type="ECO:0000256" key="4">
    <source>
        <dbReference type="PROSITE-ProRule" id="PRU00076"/>
    </source>
</evidence>
<keyword evidence="5" id="KW-0732">Signal</keyword>
<organism evidence="8 9">
    <name type="scientific">Elysia chlorotica</name>
    <name type="common">Eastern emerald elysia</name>
    <name type="synonym">Sea slug</name>
    <dbReference type="NCBI Taxonomy" id="188477"/>
    <lineage>
        <taxon>Eukaryota</taxon>
        <taxon>Metazoa</taxon>
        <taxon>Spiralia</taxon>
        <taxon>Lophotrochozoa</taxon>
        <taxon>Mollusca</taxon>
        <taxon>Gastropoda</taxon>
        <taxon>Heterobranchia</taxon>
        <taxon>Euthyneura</taxon>
        <taxon>Panpulmonata</taxon>
        <taxon>Sacoglossa</taxon>
        <taxon>Placobranchoidea</taxon>
        <taxon>Plakobranchidae</taxon>
        <taxon>Elysia</taxon>
    </lineage>
</organism>
<evidence type="ECO:0000256" key="1">
    <source>
        <dbReference type="ARBA" id="ARBA00022536"/>
    </source>
</evidence>
<reference evidence="8 9" key="1">
    <citation type="submission" date="2019-01" db="EMBL/GenBank/DDBJ databases">
        <title>A draft genome assembly of the solar-powered sea slug Elysia chlorotica.</title>
        <authorList>
            <person name="Cai H."/>
            <person name="Li Q."/>
            <person name="Fang X."/>
            <person name="Li J."/>
            <person name="Curtis N.E."/>
            <person name="Altenburger A."/>
            <person name="Shibata T."/>
            <person name="Feng M."/>
            <person name="Maeda T."/>
            <person name="Schwartz J.A."/>
            <person name="Shigenobu S."/>
            <person name="Lundholm N."/>
            <person name="Nishiyama T."/>
            <person name="Yang H."/>
            <person name="Hasebe M."/>
            <person name="Li S."/>
            <person name="Pierce S.K."/>
            <person name="Wang J."/>
        </authorList>
    </citation>
    <scope>NUCLEOTIDE SEQUENCE [LARGE SCALE GENOMIC DNA]</scope>
    <source>
        <strain evidence="8">EC2010</strain>
        <tissue evidence="8">Whole organism of an adult</tissue>
    </source>
</reference>
<dbReference type="Proteomes" id="UP000271974">
    <property type="component" value="Unassembled WGS sequence"/>
</dbReference>
<feature type="disulfide bond" evidence="4">
    <location>
        <begin position="154"/>
        <end position="171"/>
    </location>
</feature>
<feature type="disulfide bond" evidence="4">
    <location>
        <begin position="198"/>
        <end position="215"/>
    </location>
</feature>
<feature type="disulfide bond" evidence="4">
    <location>
        <begin position="127"/>
        <end position="136"/>
    </location>
</feature>
<dbReference type="PROSITE" id="PS01186">
    <property type="entry name" value="EGF_2"/>
    <property type="match status" value="3"/>
</dbReference>
<feature type="disulfide bond" evidence="4">
    <location>
        <begin position="149"/>
        <end position="159"/>
    </location>
</feature>
<accession>A0A433SV92</accession>